<reference evidence="1" key="1">
    <citation type="submission" date="2012-03" db="EMBL/GenBank/DDBJ databases">
        <title>Functional metagenomics reveals considerable lignocellulase gene clusters in the gut microbiome of a wood-feeding higher termite.</title>
        <authorList>
            <person name="Liu N."/>
        </authorList>
    </citation>
    <scope>NUCLEOTIDE SEQUENCE</scope>
</reference>
<name>A0A806K0B2_9BACT</name>
<dbReference type="EMBL" id="JQ844220">
    <property type="protein sequence ID" value="AGS53062.1"/>
    <property type="molecule type" value="Genomic_DNA"/>
</dbReference>
<evidence type="ECO:0000313" key="1">
    <source>
        <dbReference type="EMBL" id="AGS53062.1"/>
    </source>
</evidence>
<proteinExistence type="predicted"/>
<accession>A0A806K0B2</accession>
<organism evidence="1">
    <name type="scientific">uncultured bacterium contig00033</name>
    <dbReference type="NCBI Taxonomy" id="1181522"/>
    <lineage>
        <taxon>Bacteria</taxon>
        <taxon>environmental samples</taxon>
    </lineage>
</organism>
<dbReference type="AlphaFoldDB" id="A0A806K0B2"/>
<protein>
    <submittedName>
        <fullName evidence="1">Uncharacterized protein</fullName>
    </submittedName>
</protein>
<sequence length="44" mass="5047">MPGVYPRVGFSRDKIRLAKMIVGFYKGPRVKENRVDVPIAKNSR</sequence>